<keyword evidence="3 7" id="KW-0812">Transmembrane</keyword>
<dbReference type="Pfam" id="PF01529">
    <property type="entry name" value="DHHC"/>
    <property type="match status" value="1"/>
</dbReference>
<feature type="domain" description="Palmitoyltransferase DHHC" evidence="9">
    <location>
        <begin position="126"/>
        <end position="277"/>
    </location>
</feature>
<evidence type="ECO:0000256" key="4">
    <source>
        <dbReference type="ARBA" id="ARBA00022989"/>
    </source>
</evidence>
<dbReference type="GO" id="GO:0005794">
    <property type="term" value="C:Golgi apparatus"/>
    <property type="evidence" value="ECO:0007669"/>
    <property type="project" value="TreeGrafter"/>
</dbReference>
<evidence type="ECO:0000259" key="9">
    <source>
        <dbReference type="Pfam" id="PF01529"/>
    </source>
</evidence>
<reference evidence="11" key="1">
    <citation type="submission" date="2025-08" db="UniProtKB">
        <authorList>
            <consortium name="RefSeq"/>
        </authorList>
    </citation>
    <scope>IDENTIFICATION</scope>
</reference>
<keyword evidence="10" id="KW-1185">Reference proteome</keyword>
<dbReference type="PANTHER" id="PTHR22883">
    <property type="entry name" value="ZINC FINGER DHHC DOMAIN CONTAINING PROTEIN"/>
    <property type="match status" value="1"/>
</dbReference>
<dbReference type="GO" id="GO:0006612">
    <property type="term" value="P:protein targeting to membrane"/>
    <property type="evidence" value="ECO:0007669"/>
    <property type="project" value="TreeGrafter"/>
</dbReference>
<dbReference type="EC" id="2.3.1.225" evidence="7"/>
<feature type="transmembrane region" description="Helical" evidence="7">
    <location>
        <begin position="73"/>
        <end position="96"/>
    </location>
</feature>
<dbReference type="AlphaFoldDB" id="A0A6J2W4L6"/>
<evidence type="ECO:0000256" key="1">
    <source>
        <dbReference type="ARBA" id="ARBA00004141"/>
    </source>
</evidence>
<dbReference type="InParanoid" id="A0A6J2W4L6"/>
<accession>A0A6J2W4L6</accession>
<dbReference type="InterPro" id="IPR001594">
    <property type="entry name" value="Palmitoyltrfase_DHHC"/>
</dbReference>
<feature type="region of interest" description="Disordered" evidence="8">
    <location>
        <begin position="1"/>
        <end position="27"/>
    </location>
</feature>
<dbReference type="GeneID" id="115819692"/>
<sequence length="426" mass="47161">MTNMKCFDPRLRRTAPTREGSRNDLVTPPSHSRLNGWSLPLHVLQLVGWFMYSFMAIVGFGVYIPLLPSPWNYAAYCVIGTAFVLHLVTHLAAASIDPADLSVRAKKDYSSPMPVFDKKKHPHVIHNQHCYLCEVDVGPKVKHCSNCNKCIADFDHHCKWLNNCVGGRNYWFFFVTVLSAVFGVSLLLVIILFVFIEHFVNPANLRTAPQFRYVRGNNTWLAFLPLAPMETSSASLMVLAFITIMLCFASLLLLCHLLGFHLYLLYIKMSTYEYIMKQRHSQNTKEREAGASRSSSTNSAPALNLGPLETSIDCDASFPSKTSTLKYKDQGEISGRLSGPLCAEMEHFKQSPNAENHYYGSRASTQAIPGEAGKASSLGFGLSGVEKAQSSEQVSVKSVEGIPIVQNTAGTSIMDAAVVHQQLSTD</sequence>
<evidence type="ECO:0000256" key="3">
    <source>
        <dbReference type="ARBA" id="ARBA00022692"/>
    </source>
</evidence>
<feature type="transmembrane region" description="Helical" evidence="7">
    <location>
        <begin position="234"/>
        <end position="267"/>
    </location>
</feature>
<keyword evidence="2 7" id="KW-0808">Transferase</keyword>
<evidence type="ECO:0000256" key="8">
    <source>
        <dbReference type="SAM" id="MobiDB-lite"/>
    </source>
</evidence>
<organism evidence="10 11">
    <name type="scientific">Chanos chanos</name>
    <name type="common">Milkfish</name>
    <name type="synonym">Mugil chanos</name>
    <dbReference type="NCBI Taxonomy" id="29144"/>
    <lineage>
        <taxon>Eukaryota</taxon>
        <taxon>Metazoa</taxon>
        <taxon>Chordata</taxon>
        <taxon>Craniata</taxon>
        <taxon>Vertebrata</taxon>
        <taxon>Euteleostomi</taxon>
        <taxon>Actinopterygii</taxon>
        <taxon>Neopterygii</taxon>
        <taxon>Teleostei</taxon>
        <taxon>Ostariophysi</taxon>
        <taxon>Gonorynchiformes</taxon>
        <taxon>Chanidae</taxon>
        <taxon>Chanos</taxon>
    </lineage>
</organism>
<feature type="transmembrane region" description="Helical" evidence="7">
    <location>
        <begin position="170"/>
        <end position="196"/>
    </location>
</feature>
<dbReference type="RefSeq" id="XP_030639054.1">
    <property type="nucleotide sequence ID" value="XM_030783194.1"/>
</dbReference>
<dbReference type="InterPro" id="IPR039859">
    <property type="entry name" value="PFA4/ZDH16/20/ERF2-like"/>
</dbReference>
<comment type="domain">
    <text evidence="7">The DHHC domain is required for palmitoyltransferase activity.</text>
</comment>
<dbReference type="PROSITE" id="PS50216">
    <property type="entry name" value="DHHC"/>
    <property type="match status" value="1"/>
</dbReference>
<dbReference type="FunCoup" id="A0A6J2W4L6">
    <property type="interactions" value="128"/>
</dbReference>
<evidence type="ECO:0000313" key="11">
    <source>
        <dbReference type="RefSeq" id="XP_030639054.1"/>
    </source>
</evidence>
<dbReference type="CTD" id="79844"/>
<proteinExistence type="inferred from homology"/>
<comment type="subcellular location">
    <subcellularLocation>
        <location evidence="1">Membrane</location>
        <topology evidence="1">Multi-pass membrane protein</topology>
    </subcellularLocation>
</comment>
<name>A0A6J2W4L6_CHACN</name>
<dbReference type="OrthoDB" id="9909019at2759"/>
<dbReference type="Proteomes" id="UP000504632">
    <property type="component" value="Chromosome 8"/>
</dbReference>
<evidence type="ECO:0000256" key="6">
    <source>
        <dbReference type="ARBA" id="ARBA00023315"/>
    </source>
</evidence>
<evidence type="ECO:0000313" key="10">
    <source>
        <dbReference type="Proteomes" id="UP000504632"/>
    </source>
</evidence>
<feature type="region of interest" description="Disordered" evidence="8">
    <location>
        <begin position="283"/>
        <end position="304"/>
    </location>
</feature>
<protein>
    <recommendedName>
        <fullName evidence="7">Palmitoyltransferase</fullName>
        <ecNumber evidence="7">2.3.1.225</ecNumber>
    </recommendedName>
</protein>
<feature type="compositionally biased region" description="Polar residues" evidence="8">
    <location>
        <begin position="292"/>
        <end position="301"/>
    </location>
</feature>
<evidence type="ECO:0000256" key="2">
    <source>
        <dbReference type="ARBA" id="ARBA00022679"/>
    </source>
</evidence>
<gene>
    <name evidence="11" type="primary">zdhhc11</name>
</gene>
<keyword evidence="5 7" id="KW-0472">Membrane</keyword>
<dbReference type="GO" id="GO:0019706">
    <property type="term" value="F:protein-cysteine S-palmitoyltransferase activity"/>
    <property type="evidence" value="ECO:0007669"/>
    <property type="project" value="UniProtKB-EC"/>
</dbReference>
<comment type="similarity">
    <text evidence="7">Belongs to the DHHC palmitoyltransferase family.</text>
</comment>
<dbReference type="PANTHER" id="PTHR22883:SF22">
    <property type="entry name" value="PALMITOYLTRANSFERASE ZDHHC11-RELATED"/>
    <property type="match status" value="1"/>
</dbReference>
<dbReference type="GO" id="GO:0016020">
    <property type="term" value="C:membrane"/>
    <property type="evidence" value="ECO:0007669"/>
    <property type="project" value="UniProtKB-SubCell"/>
</dbReference>
<feature type="transmembrane region" description="Helical" evidence="7">
    <location>
        <begin position="43"/>
        <end position="67"/>
    </location>
</feature>
<evidence type="ECO:0000256" key="5">
    <source>
        <dbReference type="ARBA" id="ARBA00023136"/>
    </source>
</evidence>
<keyword evidence="4 7" id="KW-1133">Transmembrane helix</keyword>
<dbReference type="GO" id="GO:0005783">
    <property type="term" value="C:endoplasmic reticulum"/>
    <property type="evidence" value="ECO:0007669"/>
    <property type="project" value="TreeGrafter"/>
</dbReference>
<evidence type="ECO:0000256" key="7">
    <source>
        <dbReference type="RuleBase" id="RU079119"/>
    </source>
</evidence>
<keyword evidence="6 7" id="KW-0012">Acyltransferase</keyword>
<comment type="catalytic activity">
    <reaction evidence="7">
        <text>L-cysteinyl-[protein] + hexadecanoyl-CoA = S-hexadecanoyl-L-cysteinyl-[protein] + CoA</text>
        <dbReference type="Rhea" id="RHEA:36683"/>
        <dbReference type="Rhea" id="RHEA-COMP:10131"/>
        <dbReference type="Rhea" id="RHEA-COMP:11032"/>
        <dbReference type="ChEBI" id="CHEBI:29950"/>
        <dbReference type="ChEBI" id="CHEBI:57287"/>
        <dbReference type="ChEBI" id="CHEBI:57379"/>
        <dbReference type="ChEBI" id="CHEBI:74151"/>
        <dbReference type="EC" id="2.3.1.225"/>
    </reaction>
</comment>